<proteinExistence type="predicted"/>
<dbReference type="AlphaFoldDB" id="A0A2N3V383"/>
<evidence type="ECO:0000313" key="1">
    <source>
        <dbReference type="EMBL" id="PKV76092.1"/>
    </source>
</evidence>
<organism evidence="1 2">
    <name type="scientific">Pontibacter ramchanderi</name>
    <dbReference type="NCBI Taxonomy" id="1179743"/>
    <lineage>
        <taxon>Bacteria</taxon>
        <taxon>Pseudomonadati</taxon>
        <taxon>Bacteroidota</taxon>
        <taxon>Cytophagia</taxon>
        <taxon>Cytophagales</taxon>
        <taxon>Hymenobacteraceae</taxon>
        <taxon>Pontibacter</taxon>
    </lineage>
</organism>
<name>A0A2N3V383_9BACT</name>
<accession>A0A2N3V383</accession>
<gene>
    <name evidence="1" type="ORF">BD749_1042</name>
</gene>
<comment type="caution">
    <text evidence="1">The sequence shown here is derived from an EMBL/GenBank/DDBJ whole genome shotgun (WGS) entry which is preliminary data.</text>
</comment>
<protein>
    <submittedName>
        <fullName evidence="1">Uncharacterized protein</fullName>
    </submittedName>
</protein>
<reference evidence="1 2" key="1">
    <citation type="submission" date="2017-12" db="EMBL/GenBank/DDBJ databases">
        <title>Genomic Encyclopedia of Type Strains, Phase III (KMG-III): the genomes of soil and plant-associated and newly described type strains.</title>
        <authorList>
            <person name="Whitman W."/>
        </authorList>
    </citation>
    <scope>NUCLEOTIDE SEQUENCE [LARGE SCALE GENOMIC DNA]</scope>
    <source>
        <strain evidence="1 2">LP43</strain>
    </source>
</reference>
<evidence type="ECO:0000313" key="2">
    <source>
        <dbReference type="Proteomes" id="UP000233782"/>
    </source>
</evidence>
<dbReference type="EMBL" id="PJMU01000001">
    <property type="protein sequence ID" value="PKV76092.1"/>
    <property type="molecule type" value="Genomic_DNA"/>
</dbReference>
<keyword evidence="2" id="KW-1185">Reference proteome</keyword>
<dbReference type="Proteomes" id="UP000233782">
    <property type="component" value="Unassembled WGS sequence"/>
</dbReference>
<sequence>MAEAEYVTSNDNTIFKLRKEPFLYYQAPFVKEY</sequence>